<dbReference type="GO" id="GO:0016787">
    <property type="term" value="F:hydrolase activity"/>
    <property type="evidence" value="ECO:0007669"/>
    <property type="project" value="InterPro"/>
</dbReference>
<dbReference type="Gene3D" id="3.40.630.10">
    <property type="entry name" value="Zn peptidases"/>
    <property type="match status" value="1"/>
</dbReference>
<evidence type="ECO:0000313" key="1">
    <source>
        <dbReference type="EMBL" id="GAI10517.1"/>
    </source>
</evidence>
<proteinExistence type="predicted"/>
<dbReference type="InterPro" id="IPR002933">
    <property type="entry name" value="Peptidase_M20"/>
</dbReference>
<sequence length="77" mass="9027">KDFSNIVEKIYEKKPIYFLFPATSDAQYYRNSNYCEKTILFGPGNAATAHAINEYVKIEDFINAIKVYTLWAYNFLK</sequence>
<dbReference type="AlphaFoldDB" id="X1KTW5"/>
<organism evidence="1">
    <name type="scientific">marine sediment metagenome</name>
    <dbReference type="NCBI Taxonomy" id="412755"/>
    <lineage>
        <taxon>unclassified sequences</taxon>
        <taxon>metagenomes</taxon>
        <taxon>ecological metagenomes</taxon>
    </lineage>
</organism>
<feature type="non-terminal residue" evidence="1">
    <location>
        <position position="1"/>
    </location>
</feature>
<accession>X1KTW5</accession>
<protein>
    <recommendedName>
        <fullName evidence="2">Peptidase M20 dimerisation domain-containing protein</fullName>
    </recommendedName>
</protein>
<comment type="caution">
    <text evidence="1">The sequence shown here is derived from an EMBL/GenBank/DDBJ whole genome shotgun (WGS) entry which is preliminary data.</text>
</comment>
<dbReference type="Pfam" id="PF01546">
    <property type="entry name" value="Peptidase_M20"/>
    <property type="match status" value="1"/>
</dbReference>
<dbReference type="EMBL" id="BARV01008964">
    <property type="protein sequence ID" value="GAI10517.1"/>
    <property type="molecule type" value="Genomic_DNA"/>
</dbReference>
<evidence type="ECO:0008006" key="2">
    <source>
        <dbReference type="Google" id="ProtNLM"/>
    </source>
</evidence>
<dbReference type="SUPFAM" id="SSF53187">
    <property type="entry name" value="Zn-dependent exopeptidases"/>
    <property type="match status" value="1"/>
</dbReference>
<reference evidence="1" key="1">
    <citation type="journal article" date="2014" name="Front. Microbiol.">
        <title>High frequency of phylogenetically diverse reductive dehalogenase-homologous genes in deep subseafloor sedimentary metagenomes.</title>
        <authorList>
            <person name="Kawai M."/>
            <person name="Futagami T."/>
            <person name="Toyoda A."/>
            <person name="Takaki Y."/>
            <person name="Nishi S."/>
            <person name="Hori S."/>
            <person name="Arai W."/>
            <person name="Tsubouchi T."/>
            <person name="Morono Y."/>
            <person name="Uchiyama I."/>
            <person name="Ito T."/>
            <person name="Fujiyama A."/>
            <person name="Inagaki F."/>
            <person name="Takami H."/>
        </authorList>
    </citation>
    <scope>NUCLEOTIDE SEQUENCE</scope>
    <source>
        <strain evidence="1">Expedition CK06-06</strain>
    </source>
</reference>
<name>X1KTW5_9ZZZZ</name>
<gene>
    <name evidence="1" type="ORF">S06H3_17856</name>
</gene>